<dbReference type="Pfam" id="PF02080">
    <property type="entry name" value="TrkA_C"/>
    <property type="match status" value="2"/>
</dbReference>
<dbReference type="PROSITE" id="PS51202">
    <property type="entry name" value="RCK_C"/>
    <property type="match status" value="2"/>
</dbReference>
<dbReference type="Gene3D" id="3.30.70.1450">
    <property type="entry name" value="Regulator of K+ conductance, C-terminal domain"/>
    <property type="match status" value="2"/>
</dbReference>
<keyword evidence="5 7" id="KW-1133">Transmembrane helix</keyword>
<keyword evidence="10" id="KW-1185">Reference proteome</keyword>
<dbReference type="PANTHER" id="PTHR43652">
    <property type="entry name" value="BASIC AMINO ACID ANTIPORTER YFCC-RELATED"/>
    <property type="match status" value="1"/>
</dbReference>
<evidence type="ECO:0000256" key="5">
    <source>
        <dbReference type="ARBA" id="ARBA00022989"/>
    </source>
</evidence>
<keyword evidence="2" id="KW-0813">Transport</keyword>
<dbReference type="OrthoDB" id="9809303at2"/>
<dbReference type="PATRIC" id="fig|1195763.3.peg.3667"/>
<evidence type="ECO:0000256" key="7">
    <source>
        <dbReference type="SAM" id="Phobius"/>
    </source>
</evidence>
<organism evidence="9 10">
    <name type="scientific">Photobacterium aquae</name>
    <dbReference type="NCBI Taxonomy" id="1195763"/>
    <lineage>
        <taxon>Bacteria</taxon>
        <taxon>Pseudomonadati</taxon>
        <taxon>Pseudomonadota</taxon>
        <taxon>Gammaproteobacteria</taxon>
        <taxon>Vibrionales</taxon>
        <taxon>Vibrionaceae</taxon>
        <taxon>Photobacterium</taxon>
    </lineage>
</organism>
<feature type="transmembrane region" description="Helical" evidence="7">
    <location>
        <begin position="470"/>
        <end position="494"/>
    </location>
</feature>
<feature type="transmembrane region" description="Helical" evidence="7">
    <location>
        <begin position="86"/>
        <end position="114"/>
    </location>
</feature>
<feature type="transmembrane region" description="Helical" evidence="7">
    <location>
        <begin position="549"/>
        <end position="569"/>
    </location>
</feature>
<dbReference type="Pfam" id="PF03600">
    <property type="entry name" value="CitMHS"/>
    <property type="match status" value="1"/>
</dbReference>
<dbReference type="InterPro" id="IPR006037">
    <property type="entry name" value="RCK_C"/>
</dbReference>
<comment type="subcellular location">
    <subcellularLocation>
        <location evidence="1">Membrane</location>
        <topology evidence="1">Multi-pass membrane protein</topology>
    </subcellularLocation>
</comment>
<feature type="transmembrane region" description="Helical" evidence="7">
    <location>
        <begin position="404"/>
        <end position="422"/>
    </location>
</feature>
<keyword evidence="3 7" id="KW-0812">Transmembrane</keyword>
<dbReference type="AlphaFoldDB" id="A0A0J1GWZ3"/>
<feature type="domain" description="RCK C-terminal" evidence="8">
    <location>
        <begin position="192"/>
        <end position="276"/>
    </location>
</feature>
<dbReference type="InterPro" id="IPR051679">
    <property type="entry name" value="DASS-Related_Transporters"/>
</dbReference>
<dbReference type="STRING" id="1195763.ABT56_17195"/>
<evidence type="ECO:0000256" key="2">
    <source>
        <dbReference type="ARBA" id="ARBA00022448"/>
    </source>
</evidence>
<gene>
    <name evidence="9" type="ORF">ABT56_17195</name>
</gene>
<name>A0A0J1GWZ3_9GAMM</name>
<dbReference type="GO" id="GO:0008324">
    <property type="term" value="F:monoatomic cation transmembrane transporter activity"/>
    <property type="evidence" value="ECO:0007669"/>
    <property type="project" value="InterPro"/>
</dbReference>
<evidence type="ECO:0000256" key="4">
    <source>
        <dbReference type="ARBA" id="ARBA00022737"/>
    </source>
</evidence>
<proteinExistence type="predicted"/>
<sequence>MLITACVIVGLLLFLSLSSARISLVFLFAVAVLYVSGQVDQTVILGNITNSSVVTLLLLMVASQALERSHLLPWLSSKLLRTQYRWTLFNLAGVSVLSSAVLNNTAVVATLMGALTKGRDHPPSRLLIPLSYFAILGGTLTLIGTSTNLVVNGLIEEQGYPALGFFTFLPVGLALVVTCGATIFLISQRLPSNGYHAFSPEAFFLDAEVTADSKLIGKTVRQNKLRALEGLFLAEIVRGRRLISPVTPETVIEAGDKLIFTGNVCEVKQLSTFDGLVVFAEQDRLLNDNLVEVIVSPESVLINKTIKRVNFRSRFDAAVVAISRNGEALSGKLGEQVIATGDKLVLAAGADFHSRTNLSRNFFILNDKKIREPFSSWQNVVAVFGFACAVLGSVVSPLNLIDTLSLYILVCVMSGVIDGSSIRRRFPFELWMVLVSALTIAYAFSHSGLAAAITGWLFAGLGDSSVMLAYIGLFLITVVLTEAMTNSAAAAIMLPMALAFAQIYQVNYMPMVMAVTYAASASFISPYGYQTNLMVMNAGNYRFGDFIRAGWPVSLVYCVVALSAIPVFFPF</sequence>
<keyword evidence="6 7" id="KW-0472">Membrane</keyword>
<comment type="caution">
    <text evidence="9">The sequence shown here is derived from an EMBL/GenBank/DDBJ whole genome shotgun (WGS) entry which is preliminary data.</text>
</comment>
<feature type="transmembrane region" description="Helical" evidence="7">
    <location>
        <begin position="434"/>
        <end position="458"/>
    </location>
</feature>
<dbReference type="EMBL" id="LDOT01000024">
    <property type="protein sequence ID" value="KLV03964.1"/>
    <property type="molecule type" value="Genomic_DNA"/>
</dbReference>
<dbReference type="InterPro" id="IPR036721">
    <property type="entry name" value="RCK_C_sf"/>
</dbReference>
<evidence type="ECO:0000256" key="6">
    <source>
        <dbReference type="ARBA" id="ARBA00023136"/>
    </source>
</evidence>
<reference evidence="9 10" key="1">
    <citation type="submission" date="2015-05" db="EMBL/GenBank/DDBJ databases">
        <title>Photobacterium galathea sp. nov.</title>
        <authorList>
            <person name="Machado H."/>
            <person name="Gram L."/>
        </authorList>
    </citation>
    <scope>NUCLEOTIDE SEQUENCE [LARGE SCALE GENOMIC DNA]</scope>
    <source>
        <strain evidence="9 10">CGMCC 1.12159</strain>
    </source>
</reference>
<accession>A0A0J1GWZ3</accession>
<dbReference type="PANTHER" id="PTHR43652:SF2">
    <property type="entry name" value="BASIC AMINO ACID ANTIPORTER YFCC-RELATED"/>
    <property type="match status" value="1"/>
</dbReference>
<dbReference type="GO" id="GO:0005886">
    <property type="term" value="C:plasma membrane"/>
    <property type="evidence" value="ECO:0007669"/>
    <property type="project" value="TreeGrafter"/>
</dbReference>
<dbReference type="InterPro" id="IPR004680">
    <property type="entry name" value="Cit_transptr-like_dom"/>
</dbReference>
<protein>
    <submittedName>
        <fullName evidence="9">Potassium transporter TrkA</fullName>
    </submittedName>
</protein>
<dbReference type="GO" id="GO:0006813">
    <property type="term" value="P:potassium ion transport"/>
    <property type="evidence" value="ECO:0007669"/>
    <property type="project" value="InterPro"/>
</dbReference>
<feature type="transmembrane region" description="Helical" evidence="7">
    <location>
        <begin position="12"/>
        <end position="35"/>
    </location>
</feature>
<evidence type="ECO:0000256" key="1">
    <source>
        <dbReference type="ARBA" id="ARBA00004141"/>
    </source>
</evidence>
<evidence type="ECO:0000313" key="10">
    <source>
        <dbReference type="Proteomes" id="UP000036097"/>
    </source>
</evidence>
<feature type="transmembrane region" description="Helical" evidence="7">
    <location>
        <begin position="377"/>
        <end position="398"/>
    </location>
</feature>
<feature type="transmembrane region" description="Helical" evidence="7">
    <location>
        <begin position="126"/>
        <end position="151"/>
    </location>
</feature>
<feature type="transmembrane region" description="Helical" evidence="7">
    <location>
        <begin position="506"/>
        <end position="529"/>
    </location>
</feature>
<evidence type="ECO:0000259" key="8">
    <source>
        <dbReference type="PROSITE" id="PS51202"/>
    </source>
</evidence>
<feature type="transmembrane region" description="Helical" evidence="7">
    <location>
        <begin position="163"/>
        <end position="186"/>
    </location>
</feature>
<keyword evidence="4" id="KW-0677">Repeat</keyword>
<dbReference type="RefSeq" id="WP_047880129.1">
    <property type="nucleotide sequence ID" value="NZ_LDOT01000024.1"/>
</dbReference>
<evidence type="ECO:0000256" key="3">
    <source>
        <dbReference type="ARBA" id="ARBA00022692"/>
    </source>
</evidence>
<evidence type="ECO:0000313" key="9">
    <source>
        <dbReference type="EMBL" id="KLV03964.1"/>
    </source>
</evidence>
<dbReference type="SUPFAM" id="SSF116726">
    <property type="entry name" value="TrkA C-terminal domain-like"/>
    <property type="match status" value="2"/>
</dbReference>
<feature type="transmembrane region" description="Helical" evidence="7">
    <location>
        <begin position="42"/>
        <end position="66"/>
    </location>
</feature>
<feature type="domain" description="RCK C-terminal" evidence="8">
    <location>
        <begin position="278"/>
        <end position="362"/>
    </location>
</feature>
<dbReference type="Proteomes" id="UP000036097">
    <property type="component" value="Unassembled WGS sequence"/>
</dbReference>